<dbReference type="EMBL" id="AONB01000001">
    <property type="protein sequence ID" value="EXJ12977.1"/>
    <property type="molecule type" value="Genomic_DNA"/>
</dbReference>
<dbReference type="SFLD" id="SFLDG01129">
    <property type="entry name" value="C1.5:_HAD__Beta-PGM__Phosphata"/>
    <property type="match status" value="1"/>
</dbReference>
<dbReference type="PATRIC" id="fig|1229521.3.peg.331"/>
<dbReference type="NCBIfam" id="TIGR01509">
    <property type="entry name" value="HAD-SF-IA-v3"/>
    <property type="match status" value="1"/>
</dbReference>
<proteinExistence type="predicted"/>
<dbReference type="EC" id="3.1.3.-" evidence="1"/>
<evidence type="ECO:0000313" key="2">
    <source>
        <dbReference type="Proteomes" id="UP000019464"/>
    </source>
</evidence>
<dbReference type="Gene3D" id="3.40.50.1000">
    <property type="entry name" value="HAD superfamily/HAD-like"/>
    <property type="match status" value="1"/>
</dbReference>
<dbReference type="STRING" id="1229521.D791_00320"/>
<gene>
    <name evidence="1" type="primary">yniC</name>
    <name evidence="1" type="ORF">D791_00320</name>
</gene>
<dbReference type="RefSeq" id="WP_051513915.1">
    <property type="nucleotide sequence ID" value="NZ_AONB01000001.1"/>
</dbReference>
<dbReference type="AlphaFoldDB" id="W9VAA0"/>
<dbReference type="GO" id="GO:0016787">
    <property type="term" value="F:hydrolase activity"/>
    <property type="evidence" value="ECO:0007669"/>
    <property type="project" value="UniProtKB-KW"/>
</dbReference>
<keyword evidence="1" id="KW-0378">Hydrolase</keyword>
<name>W9VAA0_9GAMM</name>
<reference evidence="1 2" key="2">
    <citation type="journal article" date="2015" name="Syst. Appl. Microbiol.">
        <title>Nitrincola nitratireducens sp. nov. isolated from a haloalkaline crater lake.</title>
        <authorList>
            <person name="Singh A."/>
            <person name="Vaidya B."/>
            <person name="Tanuku N.R."/>
            <person name="Pinnaka A.K."/>
        </authorList>
    </citation>
    <scope>NUCLEOTIDE SEQUENCE [LARGE SCALE GENOMIC DNA]</scope>
    <source>
        <strain evidence="1 2">AK23</strain>
    </source>
</reference>
<dbReference type="PANTHER" id="PTHR18901:SF38">
    <property type="entry name" value="PSEUDOURIDINE-5'-PHOSPHATASE"/>
    <property type="match status" value="1"/>
</dbReference>
<dbReference type="Gene3D" id="1.10.150.240">
    <property type="entry name" value="Putative phosphatase, domain 2"/>
    <property type="match status" value="1"/>
</dbReference>
<dbReference type="PANTHER" id="PTHR18901">
    <property type="entry name" value="2-DEOXYGLUCOSE-6-PHOSPHATE PHOSPHATASE 2"/>
    <property type="match status" value="1"/>
</dbReference>
<dbReference type="InterPro" id="IPR023198">
    <property type="entry name" value="PGP-like_dom2"/>
</dbReference>
<sequence length="233" mass="25821">MSTVRFSQPQTPAIIFDMDGLLIDSEPVWMRTERELIWELVGEELSNETLLSFQGRSSRVFCEGMVARFANANLKVESLLEQLLTRMESNIRSAPLMPGARDLLEYLAETRVPMAIASSSPMAFIEAVVKQHQLPITSMTSGTEVPASKPHPAVFELAAQRLSSPVHACWVWEDSVNGVIAAKAASMSAIAVPDPHHPRPEQFSIADYQHASLLQSLEWIRSEDVSCLFDVKG</sequence>
<dbReference type="InterPro" id="IPR006439">
    <property type="entry name" value="HAD-SF_hydro_IA"/>
</dbReference>
<reference evidence="2" key="1">
    <citation type="submission" date="2012-11" db="EMBL/GenBank/DDBJ databases">
        <authorList>
            <person name="Singh A."/>
            <person name="Pinnaka A.K."/>
            <person name="Vaidya B."/>
        </authorList>
    </citation>
    <scope>NUCLEOTIDE SEQUENCE [LARGE SCALE GENOMIC DNA]</scope>
    <source>
        <strain evidence="2">AK23</strain>
    </source>
</reference>
<dbReference type="SFLD" id="SFLDS00003">
    <property type="entry name" value="Haloacid_Dehalogenase"/>
    <property type="match status" value="1"/>
</dbReference>
<dbReference type="InterPro" id="IPR036412">
    <property type="entry name" value="HAD-like_sf"/>
</dbReference>
<accession>W9VAA0</accession>
<dbReference type="Pfam" id="PF13419">
    <property type="entry name" value="HAD_2"/>
    <property type="match status" value="1"/>
</dbReference>
<evidence type="ECO:0000313" key="1">
    <source>
        <dbReference type="EMBL" id="EXJ12977.1"/>
    </source>
</evidence>
<dbReference type="SUPFAM" id="SSF56784">
    <property type="entry name" value="HAD-like"/>
    <property type="match status" value="1"/>
</dbReference>
<dbReference type="OrthoDB" id="9782449at2"/>
<dbReference type="Proteomes" id="UP000019464">
    <property type="component" value="Unassembled WGS sequence"/>
</dbReference>
<organism evidence="1 2">
    <name type="scientific">Nitrincola nitratireducens</name>
    <dbReference type="NCBI Taxonomy" id="1229521"/>
    <lineage>
        <taxon>Bacteria</taxon>
        <taxon>Pseudomonadati</taxon>
        <taxon>Pseudomonadota</taxon>
        <taxon>Gammaproteobacteria</taxon>
        <taxon>Oceanospirillales</taxon>
        <taxon>Oceanospirillaceae</taxon>
        <taxon>Nitrincola</taxon>
    </lineage>
</organism>
<dbReference type="InterPro" id="IPR041492">
    <property type="entry name" value="HAD_2"/>
</dbReference>
<keyword evidence="2" id="KW-1185">Reference proteome</keyword>
<comment type="caution">
    <text evidence="1">The sequence shown here is derived from an EMBL/GenBank/DDBJ whole genome shotgun (WGS) entry which is preliminary data.</text>
</comment>
<dbReference type="InterPro" id="IPR023214">
    <property type="entry name" value="HAD_sf"/>
</dbReference>
<protein>
    <submittedName>
        <fullName evidence="1">Phosphatase YniC</fullName>
        <ecNumber evidence="1">3.1.3.-</ecNumber>
    </submittedName>
</protein>